<feature type="domain" description="AMP-dependent synthetase/ligase" evidence="2">
    <location>
        <begin position="14"/>
        <end position="384"/>
    </location>
</feature>
<keyword evidence="1 4" id="KW-0436">Ligase</keyword>
<dbReference type="GO" id="GO:0016878">
    <property type="term" value="F:acid-thiol ligase activity"/>
    <property type="evidence" value="ECO:0007669"/>
    <property type="project" value="TreeGrafter"/>
</dbReference>
<name>A0A4P6MYN9_9MICO</name>
<evidence type="ECO:0000313" key="5">
    <source>
        <dbReference type="Proteomes" id="UP000290408"/>
    </source>
</evidence>
<evidence type="ECO:0000256" key="1">
    <source>
        <dbReference type="ARBA" id="ARBA00022598"/>
    </source>
</evidence>
<dbReference type="InterPro" id="IPR045851">
    <property type="entry name" value="AMP-bd_C_sf"/>
</dbReference>
<dbReference type="PANTHER" id="PTHR43352:SF1">
    <property type="entry name" value="ANTHRANILATE--COA LIGASE"/>
    <property type="match status" value="1"/>
</dbReference>
<reference evidence="4 5" key="1">
    <citation type="submission" date="2019-02" db="EMBL/GenBank/DDBJ databases">
        <title>Genomic data mining of an Antarctic deep-sea actinobacterium, Janibacterlimosus P3-3-X1.</title>
        <authorList>
            <person name="Liao L."/>
            <person name="Chen B."/>
        </authorList>
    </citation>
    <scope>NUCLEOTIDE SEQUENCE [LARGE SCALE GENOMIC DNA]</scope>
    <source>
        <strain evidence="4 5">P3-3-X1</strain>
    </source>
</reference>
<keyword evidence="5" id="KW-1185">Reference proteome</keyword>
<proteinExistence type="predicted"/>
<dbReference type="Gene3D" id="3.30.300.30">
    <property type="match status" value="1"/>
</dbReference>
<dbReference type="InterPro" id="IPR011957">
    <property type="entry name" value="Benz_CoA_lig"/>
</dbReference>
<dbReference type="EMBL" id="CP036164">
    <property type="protein sequence ID" value="QBF46773.1"/>
    <property type="molecule type" value="Genomic_DNA"/>
</dbReference>
<evidence type="ECO:0000259" key="3">
    <source>
        <dbReference type="Pfam" id="PF13193"/>
    </source>
</evidence>
<dbReference type="RefSeq" id="WP_130629991.1">
    <property type="nucleotide sequence ID" value="NZ_CP036164.1"/>
</dbReference>
<dbReference type="OrthoDB" id="9803968at2"/>
<dbReference type="SUPFAM" id="SSF56801">
    <property type="entry name" value="Acetyl-CoA synthetase-like"/>
    <property type="match status" value="1"/>
</dbReference>
<evidence type="ECO:0000259" key="2">
    <source>
        <dbReference type="Pfam" id="PF00501"/>
    </source>
</evidence>
<protein>
    <submittedName>
        <fullName evidence="4">Benzoate-CoA ligase family protein</fullName>
    </submittedName>
</protein>
<gene>
    <name evidence="4" type="ORF">EXU32_11260</name>
</gene>
<dbReference type="PANTHER" id="PTHR43352">
    <property type="entry name" value="ACETYL-COA SYNTHETASE"/>
    <property type="match status" value="1"/>
</dbReference>
<feature type="domain" description="AMP-binding enzyme C-terminal" evidence="3">
    <location>
        <begin position="434"/>
        <end position="507"/>
    </location>
</feature>
<evidence type="ECO:0000313" key="4">
    <source>
        <dbReference type="EMBL" id="QBF46773.1"/>
    </source>
</evidence>
<dbReference type="Proteomes" id="UP000290408">
    <property type="component" value="Chromosome"/>
</dbReference>
<dbReference type="Gene3D" id="3.40.50.12780">
    <property type="entry name" value="N-terminal domain of ligase-like"/>
    <property type="match status" value="1"/>
</dbReference>
<dbReference type="InterPro" id="IPR000873">
    <property type="entry name" value="AMP-dep_synth/lig_dom"/>
</dbReference>
<dbReference type="GO" id="GO:0044550">
    <property type="term" value="P:secondary metabolite biosynthetic process"/>
    <property type="evidence" value="ECO:0007669"/>
    <property type="project" value="TreeGrafter"/>
</dbReference>
<dbReference type="NCBIfam" id="TIGR02262">
    <property type="entry name" value="benz_CoA_lig"/>
    <property type="match status" value="1"/>
</dbReference>
<dbReference type="Pfam" id="PF00501">
    <property type="entry name" value="AMP-binding"/>
    <property type="match status" value="1"/>
</dbReference>
<dbReference type="InterPro" id="IPR025110">
    <property type="entry name" value="AMP-bd_C"/>
</dbReference>
<organism evidence="4 5">
    <name type="scientific">Janibacter limosus</name>
    <dbReference type="NCBI Taxonomy" id="53458"/>
    <lineage>
        <taxon>Bacteria</taxon>
        <taxon>Bacillati</taxon>
        <taxon>Actinomycetota</taxon>
        <taxon>Actinomycetes</taxon>
        <taxon>Micrococcales</taxon>
        <taxon>Intrasporangiaceae</taxon>
        <taxon>Janibacter</taxon>
    </lineage>
</organism>
<dbReference type="STRING" id="1216970.GCA_001570985_00554"/>
<dbReference type="KEGG" id="jli:EXU32_11260"/>
<dbReference type="GO" id="GO:0016405">
    <property type="term" value="F:CoA-ligase activity"/>
    <property type="evidence" value="ECO:0007669"/>
    <property type="project" value="InterPro"/>
</dbReference>
<dbReference type="InterPro" id="IPR042099">
    <property type="entry name" value="ANL_N_sf"/>
</dbReference>
<dbReference type="Pfam" id="PF13193">
    <property type="entry name" value="AMP-binding_C"/>
    <property type="match status" value="1"/>
</dbReference>
<accession>A0A4P6MYN9</accession>
<dbReference type="GO" id="GO:0005524">
    <property type="term" value="F:ATP binding"/>
    <property type="evidence" value="ECO:0007669"/>
    <property type="project" value="InterPro"/>
</dbReference>
<dbReference type="AlphaFoldDB" id="A0A4P6MYN9"/>
<sequence length="527" mass="56447">MTEAGFNAAAWLVDRVAAERGDHPAVETPSQTVTYDQLVELTGRAAAGFRSLGMRRDDRVVFVANDDIALFAGVLGAMRGGFVAVPISTMYGPAELAEIINDSGAVALVASSTFAEPAAGAAAQCPDLRQVVWDGDPGEHAAVITGADQLSWDDLVARGAQADATELEPVPAGSDAWALWLYTSGTTGKPKGAMHRHENIRLVCDTYGAQVLGITQQDRCLSVAKLFFAYGIGNSMFFPLSVGATSVLNPERPTPTGMAERIRTGRPTLFFGVPTFYAGLLSSDIPDDTFASVRLGASAGEPLPKGVQERMKTRFGLEILDGIGSTECLHIFLSNRPGEIKMGTTGKAVPGYDLEIRDLDGTLVADGDPGTLFVRGASSALGYWRRAEATRTVFQGEWLNTGDTYVRDTEGYYTCMGRATDLLKAGGIWVSPTEVEDRLLAHDAIAECAVVGQEDADGLVKPVAVVVTRSAVTAQELDTWCREGLAPFKRPRRVYFVDELPKTATGKMQRFKVRALVKELEAKEAIS</sequence>